<evidence type="ECO:0000313" key="1">
    <source>
        <dbReference type="EMBL" id="KAJ8664255.1"/>
    </source>
</evidence>
<evidence type="ECO:0000313" key="2">
    <source>
        <dbReference type="Proteomes" id="UP001239111"/>
    </source>
</evidence>
<organism evidence="1 2">
    <name type="scientific">Eretmocerus hayati</name>
    <dbReference type="NCBI Taxonomy" id="131215"/>
    <lineage>
        <taxon>Eukaryota</taxon>
        <taxon>Metazoa</taxon>
        <taxon>Ecdysozoa</taxon>
        <taxon>Arthropoda</taxon>
        <taxon>Hexapoda</taxon>
        <taxon>Insecta</taxon>
        <taxon>Pterygota</taxon>
        <taxon>Neoptera</taxon>
        <taxon>Endopterygota</taxon>
        <taxon>Hymenoptera</taxon>
        <taxon>Apocrita</taxon>
        <taxon>Proctotrupomorpha</taxon>
        <taxon>Chalcidoidea</taxon>
        <taxon>Aphelinidae</taxon>
        <taxon>Aphelininae</taxon>
        <taxon>Eretmocerus</taxon>
    </lineage>
</organism>
<proteinExistence type="predicted"/>
<dbReference type="Proteomes" id="UP001239111">
    <property type="component" value="Chromosome 4"/>
</dbReference>
<comment type="caution">
    <text evidence="1">The sequence shown here is derived from an EMBL/GenBank/DDBJ whole genome shotgun (WGS) entry which is preliminary data.</text>
</comment>
<reference evidence="1" key="1">
    <citation type="submission" date="2023-04" db="EMBL/GenBank/DDBJ databases">
        <title>A chromosome-level genome assembly of the parasitoid wasp Eretmocerus hayati.</title>
        <authorList>
            <person name="Zhong Y."/>
            <person name="Liu S."/>
            <person name="Liu Y."/>
        </authorList>
    </citation>
    <scope>NUCLEOTIDE SEQUENCE</scope>
    <source>
        <strain evidence="1">ZJU_SS_LIU_2023</strain>
    </source>
</reference>
<sequence length="313" mass="35797">MHCATVKIHDVPTEVITYGRWIEEGIVADGKKDIVIIITGNPGIPAFYKEFAENIQSKLPTEVPIWIVGHTGHTKPPDNVPNMFVDTKTGRHLYDMRGNLDHKAEFIKKYVPPDARIHIIAHSIGSWFALNLLRDKEISDKVVKCYLLFPTIERMAESPSGRFLTNIVLRVAAFIMFLAWIFTLFPHIMQVILIRVFGFFYGIPANCVGAVIQLIHPSSLRRIFLLAKQEMMLVKDLDNALITEHKKKLYFYYGSKDGWTPIRYYEDLKAKYPDVDAHLCRRGFQHSFVLKDAVEMGKMVGDLINESINSMSS</sequence>
<protein>
    <submittedName>
        <fullName evidence="1">Uncharacterized protein</fullName>
    </submittedName>
</protein>
<dbReference type="EMBL" id="CM056744">
    <property type="protein sequence ID" value="KAJ8664255.1"/>
    <property type="molecule type" value="Genomic_DNA"/>
</dbReference>
<name>A0ACC2MZN1_9HYME</name>
<keyword evidence="2" id="KW-1185">Reference proteome</keyword>
<accession>A0ACC2MZN1</accession>
<gene>
    <name evidence="1" type="ORF">QAD02_005917</name>
</gene>